<evidence type="ECO:0000313" key="4">
    <source>
        <dbReference type="EMBL" id="MBA5760930.1"/>
    </source>
</evidence>
<dbReference type="EMBL" id="JACFYF010000001">
    <property type="protein sequence ID" value="MBA5760930.1"/>
    <property type="molecule type" value="Genomic_DNA"/>
</dbReference>
<dbReference type="PRINTS" id="PR00455">
    <property type="entry name" value="HTHTETR"/>
</dbReference>
<protein>
    <submittedName>
        <fullName evidence="4">TetR/AcrR family transcriptional regulator</fullName>
    </submittedName>
</protein>
<dbReference type="Gene3D" id="1.10.357.10">
    <property type="entry name" value="Tetracycline Repressor, domain 2"/>
    <property type="match status" value="1"/>
</dbReference>
<organism evidence="4 5">
    <name type="scientific">Vibrio marinisediminis</name>
    <dbReference type="NCBI Taxonomy" id="2758441"/>
    <lineage>
        <taxon>Bacteria</taxon>
        <taxon>Pseudomonadati</taxon>
        <taxon>Pseudomonadota</taxon>
        <taxon>Gammaproteobacteria</taxon>
        <taxon>Vibrionales</taxon>
        <taxon>Vibrionaceae</taxon>
        <taxon>Vibrio</taxon>
    </lineage>
</organism>
<gene>
    <name evidence="4" type="ORF">H2O73_01140</name>
</gene>
<feature type="domain" description="HTH tetR-type" evidence="3">
    <location>
        <begin position="9"/>
        <end position="69"/>
    </location>
</feature>
<evidence type="ECO:0000259" key="3">
    <source>
        <dbReference type="PROSITE" id="PS50977"/>
    </source>
</evidence>
<dbReference type="SUPFAM" id="SSF46689">
    <property type="entry name" value="Homeodomain-like"/>
    <property type="match status" value="1"/>
</dbReference>
<dbReference type="AlphaFoldDB" id="A0A7W2IS42"/>
<feature type="DNA-binding region" description="H-T-H motif" evidence="2">
    <location>
        <begin position="32"/>
        <end position="51"/>
    </location>
</feature>
<dbReference type="Pfam" id="PF00440">
    <property type="entry name" value="TetR_N"/>
    <property type="match status" value="1"/>
</dbReference>
<evidence type="ECO:0000313" key="5">
    <source>
        <dbReference type="Proteomes" id="UP000571701"/>
    </source>
</evidence>
<name>A0A7W2IS42_9VIBR</name>
<proteinExistence type="predicted"/>
<evidence type="ECO:0000256" key="1">
    <source>
        <dbReference type="ARBA" id="ARBA00023125"/>
    </source>
</evidence>
<keyword evidence="5" id="KW-1185">Reference proteome</keyword>
<keyword evidence="1 2" id="KW-0238">DNA-binding</keyword>
<comment type="caution">
    <text evidence="4">The sequence shown here is derived from an EMBL/GenBank/DDBJ whole genome shotgun (WGS) entry which is preliminary data.</text>
</comment>
<dbReference type="PROSITE" id="PS50977">
    <property type="entry name" value="HTH_TETR_2"/>
    <property type="match status" value="1"/>
</dbReference>
<dbReference type="Proteomes" id="UP000571701">
    <property type="component" value="Unassembled WGS sequence"/>
</dbReference>
<evidence type="ECO:0000256" key="2">
    <source>
        <dbReference type="PROSITE-ProRule" id="PRU00335"/>
    </source>
</evidence>
<reference evidence="4 5" key="1">
    <citation type="submission" date="2020-07" db="EMBL/GenBank/DDBJ databases">
        <title>Vibrio marinisediminis sp. nov., isolated from marine sediment.</title>
        <authorList>
            <person name="Ji X."/>
        </authorList>
    </citation>
    <scope>NUCLEOTIDE SEQUENCE [LARGE SCALE GENOMIC DNA]</scope>
    <source>
        <strain evidence="4 5">404</strain>
    </source>
</reference>
<sequence length="241" mass="26966">MPAPKYPFAEEEQLILNATAKSILETSLIDFKMSSIAKNAGISMGSVYKHIQSKEDVLVALAVQITQQSFDVITNVLALPYPLSSKIVALNLVSHESMYIYPFGYQLFTMLNSLNLLNKASQAWIDKLAKVSTQIHDGFEQGLLHAIEQGELACEEGYRDALIEEFMLTHWTLNVGFPLIAGHSCNPNMEKEACNWGQSISLEHPFIRATLRVTNSYPWSNPASLHDLNEIEKILLSRGLR</sequence>
<dbReference type="GO" id="GO:0003677">
    <property type="term" value="F:DNA binding"/>
    <property type="evidence" value="ECO:0007669"/>
    <property type="project" value="UniProtKB-UniRule"/>
</dbReference>
<dbReference type="RefSeq" id="WP_182105692.1">
    <property type="nucleotide sequence ID" value="NZ_JACFYF010000001.1"/>
</dbReference>
<dbReference type="InterPro" id="IPR009057">
    <property type="entry name" value="Homeodomain-like_sf"/>
</dbReference>
<accession>A0A7W2IS42</accession>
<dbReference type="InterPro" id="IPR001647">
    <property type="entry name" value="HTH_TetR"/>
</dbReference>